<name>A0A8J3JG18_9ACTN</name>
<evidence type="ECO:0000313" key="3">
    <source>
        <dbReference type="Proteomes" id="UP000601223"/>
    </source>
</evidence>
<evidence type="ECO:0000256" key="1">
    <source>
        <dbReference type="SAM" id="Phobius"/>
    </source>
</evidence>
<sequence length="105" mass="11532">MIRRLLWLGVGIGIGVVVVRVITKQARKLTPAGLAGTAQESIGHAAGSMRSFVDDVRDFTAEREDELHAAFEDGVSLEPVDLPWAHGVGGKFYQFKQQQEGEQQR</sequence>
<evidence type="ECO:0008006" key="4">
    <source>
        <dbReference type="Google" id="ProtNLM"/>
    </source>
</evidence>
<proteinExistence type="predicted"/>
<dbReference type="Proteomes" id="UP000601223">
    <property type="component" value="Unassembled WGS sequence"/>
</dbReference>
<keyword evidence="1" id="KW-0472">Membrane</keyword>
<evidence type="ECO:0000313" key="2">
    <source>
        <dbReference type="EMBL" id="GIF83901.1"/>
    </source>
</evidence>
<keyword evidence="1" id="KW-0812">Transmembrane</keyword>
<keyword evidence="3" id="KW-1185">Reference proteome</keyword>
<organism evidence="2 3">
    <name type="scientific">Catellatospora bangladeshensis</name>
    <dbReference type="NCBI Taxonomy" id="310355"/>
    <lineage>
        <taxon>Bacteria</taxon>
        <taxon>Bacillati</taxon>
        <taxon>Actinomycetota</taxon>
        <taxon>Actinomycetes</taxon>
        <taxon>Micromonosporales</taxon>
        <taxon>Micromonosporaceae</taxon>
        <taxon>Catellatospora</taxon>
    </lineage>
</organism>
<dbReference type="EMBL" id="BONF01000032">
    <property type="protein sequence ID" value="GIF83901.1"/>
    <property type="molecule type" value="Genomic_DNA"/>
</dbReference>
<accession>A0A8J3JG18</accession>
<dbReference type="RefSeq" id="WP_203751353.1">
    <property type="nucleotide sequence ID" value="NZ_BONF01000032.1"/>
</dbReference>
<dbReference type="AlphaFoldDB" id="A0A8J3JG18"/>
<reference evidence="2 3" key="1">
    <citation type="submission" date="2021-01" db="EMBL/GenBank/DDBJ databases">
        <title>Whole genome shotgun sequence of Catellatospora bangladeshensis NBRC 107357.</title>
        <authorList>
            <person name="Komaki H."/>
            <person name="Tamura T."/>
        </authorList>
    </citation>
    <scope>NUCLEOTIDE SEQUENCE [LARGE SCALE GENOMIC DNA]</scope>
    <source>
        <strain evidence="2 3">NBRC 107357</strain>
    </source>
</reference>
<gene>
    <name evidence="2" type="ORF">Cba03nite_52500</name>
</gene>
<protein>
    <recommendedName>
        <fullName evidence="4">Secreted protein</fullName>
    </recommendedName>
</protein>
<comment type="caution">
    <text evidence="2">The sequence shown here is derived from an EMBL/GenBank/DDBJ whole genome shotgun (WGS) entry which is preliminary data.</text>
</comment>
<keyword evidence="1" id="KW-1133">Transmembrane helix</keyword>
<feature type="transmembrane region" description="Helical" evidence="1">
    <location>
        <begin position="6"/>
        <end position="23"/>
    </location>
</feature>